<gene>
    <name evidence="2" type="ORF">Pmani_018645</name>
</gene>
<evidence type="ECO:0000313" key="3">
    <source>
        <dbReference type="Proteomes" id="UP001292094"/>
    </source>
</evidence>
<feature type="compositionally biased region" description="Basic and acidic residues" evidence="1">
    <location>
        <begin position="18"/>
        <end position="27"/>
    </location>
</feature>
<sequence length="151" mass="16475">MTKLPPVSPPLEKKIRKGRSELSEGKVKVRIVVTPVLAEVTPQSTPLGREETGQSWHKEERSMREAGGREQITLSLRPPRPPPVPQGESGQLSPTSPQPTLPPPLPDPPYPFPTTPGVDTQLVMRWHPGSQVVFQKVGGIQGATWESKGSK</sequence>
<accession>A0AAE1PM20</accession>
<feature type="region of interest" description="Disordered" evidence="1">
    <location>
        <begin position="1"/>
        <end position="119"/>
    </location>
</feature>
<dbReference type="Proteomes" id="UP001292094">
    <property type="component" value="Unassembled WGS sequence"/>
</dbReference>
<comment type="caution">
    <text evidence="2">The sequence shown here is derived from an EMBL/GenBank/DDBJ whole genome shotgun (WGS) entry which is preliminary data.</text>
</comment>
<feature type="compositionally biased region" description="Basic and acidic residues" evidence="1">
    <location>
        <begin position="48"/>
        <end position="68"/>
    </location>
</feature>
<evidence type="ECO:0000256" key="1">
    <source>
        <dbReference type="SAM" id="MobiDB-lite"/>
    </source>
</evidence>
<name>A0AAE1PM20_9EUCA</name>
<proteinExistence type="predicted"/>
<evidence type="ECO:0000313" key="2">
    <source>
        <dbReference type="EMBL" id="KAK4309715.1"/>
    </source>
</evidence>
<organism evidence="2 3">
    <name type="scientific">Petrolisthes manimaculis</name>
    <dbReference type="NCBI Taxonomy" id="1843537"/>
    <lineage>
        <taxon>Eukaryota</taxon>
        <taxon>Metazoa</taxon>
        <taxon>Ecdysozoa</taxon>
        <taxon>Arthropoda</taxon>
        <taxon>Crustacea</taxon>
        <taxon>Multicrustacea</taxon>
        <taxon>Malacostraca</taxon>
        <taxon>Eumalacostraca</taxon>
        <taxon>Eucarida</taxon>
        <taxon>Decapoda</taxon>
        <taxon>Pleocyemata</taxon>
        <taxon>Anomura</taxon>
        <taxon>Galatheoidea</taxon>
        <taxon>Porcellanidae</taxon>
        <taxon>Petrolisthes</taxon>
    </lineage>
</organism>
<dbReference type="EMBL" id="JAWZYT010001723">
    <property type="protein sequence ID" value="KAK4309715.1"/>
    <property type="molecule type" value="Genomic_DNA"/>
</dbReference>
<dbReference type="AlphaFoldDB" id="A0AAE1PM20"/>
<feature type="compositionally biased region" description="Pro residues" evidence="1">
    <location>
        <begin position="96"/>
        <end position="114"/>
    </location>
</feature>
<reference evidence="2" key="1">
    <citation type="submission" date="2023-11" db="EMBL/GenBank/DDBJ databases">
        <title>Genome assemblies of two species of porcelain crab, Petrolisthes cinctipes and Petrolisthes manimaculis (Anomura: Porcellanidae).</title>
        <authorList>
            <person name="Angst P."/>
        </authorList>
    </citation>
    <scope>NUCLEOTIDE SEQUENCE</scope>
    <source>
        <strain evidence="2">PB745_02</strain>
        <tissue evidence="2">Gill</tissue>
    </source>
</reference>
<keyword evidence="3" id="KW-1185">Reference proteome</keyword>
<protein>
    <submittedName>
        <fullName evidence="2">Uncharacterized protein</fullName>
    </submittedName>
</protein>